<accession>A0A6J4KUE6</accession>
<evidence type="ECO:0000256" key="2">
    <source>
        <dbReference type="ARBA" id="ARBA00012994"/>
    </source>
</evidence>
<protein>
    <recommendedName>
        <fullName evidence="2 6">Histidine ammonia-lyase</fullName>
        <shortName evidence="6">Histidase</shortName>
        <ecNumber evidence="2 6">4.3.1.3</ecNumber>
    </recommendedName>
</protein>
<dbReference type="FunFam" id="1.20.200.10:FF:000003">
    <property type="entry name" value="Histidine ammonia-lyase"/>
    <property type="match status" value="1"/>
</dbReference>
<evidence type="ECO:0000256" key="6">
    <source>
        <dbReference type="HAMAP-Rule" id="MF_00229"/>
    </source>
</evidence>
<organism evidence="10">
    <name type="scientific">uncultured Gemmatimonadota bacterium</name>
    <dbReference type="NCBI Taxonomy" id="203437"/>
    <lineage>
        <taxon>Bacteria</taxon>
        <taxon>Pseudomonadati</taxon>
        <taxon>Gemmatimonadota</taxon>
        <taxon>environmental samples</taxon>
    </lineage>
</organism>
<comment type="catalytic activity">
    <reaction evidence="5 6 8">
        <text>L-histidine = trans-urocanate + NH4(+)</text>
        <dbReference type="Rhea" id="RHEA:21232"/>
        <dbReference type="ChEBI" id="CHEBI:17771"/>
        <dbReference type="ChEBI" id="CHEBI:28938"/>
        <dbReference type="ChEBI" id="CHEBI:57595"/>
        <dbReference type="EC" id="4.3.1.3"/>
    </reaction>
</comment>
<evidence type="ECO:0000256" key="3">
    <source>
        <dbReference type="ARBA" id="ARBA00022808"/>
    </source>
</evidence>
<dbReference type="GO" id="GO:0004397">
    <property type="term" value="F:histidine ammonia-lyase activity"/>
    <property type="evidence" value="ECO:0007669"/>
    <property type="project" value="UniProtKB-UniRule"/>
</dbReference>
<dbReference type="PANTHER" id="PTHR10362">
    <property type="entry name" value="HISTIDINE AMMONIA-LYASE"/>
    <property type="match status" value="1"/>
</dbReference>
<dbReference type="SUPFAM" id="SSF48557">
    <property type="entry name" value="L-aspartase-like"/>
    <property type="match status" value="1"/>
</dbReference>
<dbReference type="CDD" id="cd00332">
    <property type="entry name" value="PAL-HAL"/>
    <property type="match status" value="1"/>
</dbReference>
<keyword evidence="6" id="KW-0963">Cytoplasm</keyword>
<dbReference type="InterPro" id="IPR022313">
    <property type="entry name" value="Phe/His_NH3-lyase_AS"/>
</dbReference>
<dbReference type="InterPro" id="IPR005921">
    <property type="entry name" value="HutH"/>
</dbReference>
<evidence type="ECO:0000256" key="7">
    <source>
        <dbReference type="RuleBase" id="RU003954"/>
    </source>
</evidence>
<dbReference type="EC" id="4.3.1.3" evidence="2 6"/>
<dbReference type="NCBIfam" id="NF006871">
    <property type="entry name" value="PRK09367.1"/>
    <property type="match status" value="1"/>
</dbReference>
<comment type="PTM">
    <text evidence="6">Contains an active site 4-methylidene-imidazol-5-one (MIO), which is formed autocatalytically by cyclization and dehydration of residues Ala-Ser-Gly.</text>
</comment>
<dbReference type="NCBIfam" id="TIGR01225">
    <property type="entry name" value="hutH"/>
    <property type="match status" value="1"/>
</dbReference>
<feature type="modified residue" description="2,3-didehydroalanine (Ser)" evidence="6">
    <location>
        <position position="146"/>
    </location>
</feature>
<comment type="pathway">
    <text evidence="1 6 8">Amino-acid degradation; L-histidine degradation into L-glutamate; N-formimidoyl-L-glutamate from L-histidine: step 1/3.</text>
</comment>
<keyword evidence="3 6" id="KW-0369">Histidine metabolism</keyword>
<feature type="cross-link" description="5-imidazolinone (Ala-Gly)" evidence="6">
    <location>
        <begin position="145"/>
        <end position="147"/>
    </location>
</feature>
<evidence type="ECO:0000256" key="4">
    <source>
        <dbReference type="ARBA" id="ARBA00023239"/>
    </source>
</evidence>
<dbReference type="FunFam" id="1.10.275.10:FF:000005">
    <property type="entry name" value="Histidine ammonia-lyase"/>
    <property type="match status" value="1"/>
</dbReference>
<dbReference type="Pfam" id="PF00221">
    <property type="entry name" value="Lyase_aromatic"/>
    <property type="match status" value="1"/>
</dbReference>
<name>A0A6J4KUE6_9BACT</name>
<dbReference type="PROSITE" id="PS00488">
    <property type="entry name" value="PAL_HISTIDASE"/>
    <property type="match status" value="1"/>
</dbReference>
<evidence type="ECO:0000256" key="8">
    <source>
        <dbReference type="RuleBase" id="RU004479"/>
    </source>
</evidence>
<dbReference type="InterPro" id="IPR001106">
    <property type="entry name" value="Aromatic_Lyase"/>
</dbReference>
<comment type="subcellular location">
    <subcellularLocation>
        <location evidence="6 9">Cytoplasm</location>
    </subcellularLocation>
</comment>
<comment type="similarity">
    <text evidence="6 7">Belongs to the PAL/histidase family.</text>
</comment>
<dbReference type="GO" id="GO:0019557">
    <property type="term" value="P:L-histidine catabolic process to glutamate and formate"/>
    <property type="evidence" value="ECO:0007669"/>
    <property type="project" value="UniProtKB-UniPathway"/>
</dbReference>
<reference evidence="10" key="1">
    <citation type="submission" date="2020-02" db="EMBL/GenBank/DDBJ databases">
        <authorList>
            <person name="Meier V. D."/>
        </authorList>
    </citation>
    <scope>NUCLEOTIDE SEQUENCE</scope>
    <source>
        <strain evidence="10">AVDCRST_MAG68</strain>
    </source>
</reference>
<gene>
    <name evidence="6" type="primary">hutH</name>
    <name evidence="10" type="ORF">AVDCRST_MAG68-1393</name>
</gene>
<dbReference type="EMBL" id="CADCTW010000074">
    <property type="protein sequence ID" value="CAA9311738.1"/>
    <property type="molecule type" value="Genomic_DNA"/>
</dbReference>
<sequence>MRHRIEIDGDTLTLDDIERVATDTGVEVALAPGTEERIRRSRAVVDAAVRDERVVYGITTGFGRLAETVIPVERVEELQLNLIRSHACGVGPALPRAETRAITLLRANVLAKGFSGVRPEVVHALVALLNHGIHPVIPEQGSVGASGDLAPLSHLALVLLGEGAAEVGGEVLPGGEALRRAGLAPLRLQAKEGLALNNGTQVMAGIGALLLRGAERVVETAEVAGAMSLEALRGTPDAFHPAIQRARPHAGQAASAERLRALLAGSEIRESHRHDDPRVQDAYSLRCMPQVHGAARNAFAYIGQVLETESNSATDNPLVFPDEGEGGLVISGGNFHGQPVAQVLDLLAIALADLASISERRIERLVNPDLSGDLPPFLTDDPGVCSGFMIAQITAAALVNECKTLSHPASVDSIPTGASKEDHVSMGMTSARKARQVLRNVEMVLGIELLCAAQGLKYREPLRPGRGVERACRVFRERIPVLTSDRVLAPDMETAAALVREGAMAEIWRSARV</sequence>
<dbReference type="GO" id="GO:0005737">
    <property type="term" value="C:cytoplasm"/>
    <property type="evidence" value="ECO:0007669"/>
    <property type="project" value="UniProtKB-SubCell"/>
</dbReference>
<dbReference type="Gene3D" id="1.10.275.10">
    <property type="entry name" value="Fumarase/aspartase (N-terminal domain)"/>
    <property type="match status" value="1"/>
</dbReference>
<proteinExistence type="inferred from homology"/>
<evidence type="ECO:0000313" key="10">
    <source>
        <dbReference type="EMBL" id="CAA9311738.1"/>
    </source>
</evidence>
<dbReference type="GO" id="GO:0019556">
    <property type="term" value="P:L-histidine catabolic process to glutamate and formamide"/>
    <property type="evidence" value="ECO:0007669"/>
    <property type="project" value="UniProtKB-UniPathway"/>
</dbReference>
<dbReference type="UniPathway" id="UPA00379">
    <property type="reaction ID" value="UER00549"/>
</dbReference>
<evidence type="ECO:0000256" key="5">
    <source>
        <dbReference type="ARBA" id="ARBA00049269"/>
    </source>
</evidence>
<dbReference type="InterPro" id="IPR024083">
    <property type="entry name" value="Fumarase/histidase_N"/>
</dbReference>
<evidence type="ECO:0000256" key="1">
    <source>
        <dbReference type="ARBA" id="ARBA00005113"/>
    </source>
</evidence>
<dbReference type="HAMAP" id="MF_00229">
    <property type="entry name" value="His_ammonia_lyase"/>
    <property type="match status" value="1"/>
</dbReference>
<evidence type="ECO:0000256" key="9">
    <source>
        <dbReference type="RuleBase" id="RU004480"/>
    </source>
</evidence>
<dbReference type="AlphaFoldDB" id="A0A6J4KUE6"/>
<keyword evidence="4 6" id="KW-0456">Lyase</keyword>
<dbReference type="Gene3D" id="1.20.200.10">
    <property type="entry name" value="Fumarase/aspartase (Central domain)"/>
    <property type="match status" value="1"/>
</dbReference>
<dbReference type="InterPro" id="IPR008948">
    <property type="entry name" value="L-Aspartase-like"/>
</dbReference>